<name>A0A9D6Z871_9BACT</name>
<dbReference type="Proteomes" id="UP000807825">
    <property type="component" value="Unassembled WGS sequence"/>
</dbReference>
<proteinExistence type="predicted"/>
<evidence type="ECO:0000313" key="1">
    <source>
        <dbReference type="EMBL" id="MBI5251791.1"/>
    </source>
</evidence>
<dbReference type="AlphaFoldDB" id="A0A9D6Z871"/>
<protein>
    <submittedName>
        <fullName evidence="1">Uncharacterized protein</fullName>
    </submittedName>
</protein>
<gene>
    <name evidence="1" type="ORF">HY912_20045</name>
</gene>
<organism evidence="1 2">
    <name type="scientific">Desulfomonile tiedjei</name>
    <dbReference type="NCBI Taxonomy" id="2358"/>
    <lineage>
        <taxon>Bacteria</taxon>
        <taxon>Pseudomonadati</taxon>
        <taxon>Thermodesulfobacteriota</taxon>
        <taxon>Desulfomonilia</taxon>
        <taxon>Desulfomonilales</taxon>
        <taxon>Desulfomonilaceae</taxon>
        <taxon>Desulfomonile</taxon>
    </lineage>
</organism>
<dbReference type="EMBL" id="JACRDE010000524">
    <property type="protein sequence ID" value="MBI5251791.1"/>
    <property type="molecule type" value="Genomic_DNA"/>
</dbReference>
<sequence length="73" mass="7998">MAKASQAVKDQGATGVITEREALAWGDFNEMYDSAVVLSLTERGFLYESDGQIVCTELGAEIQKLALKEIEEE</sequence>
<comment type="caution">
    <text evidence="1">The sequence shown here is derived from an EMBL/GenBank/DDBJ whole genome shotgun (WGS) entry which is preliminary data.</text>
</comment>
<evidence type="ECO:0000313" key="2">
    <source>
        <dbReference type="Proteomes" id="UP000807825"/>
    </source>
</evidence>
<reference evidence="1" key="1">
    <citation type="submission" date="2020-07" db="EMBL/GenBank/DDBJ databases">
        <title>Huge and variable diversity of episymbiotic CPR bacteria and DPANN archaea in groundwater ecosystems.</title>
        <authorList>
            <person name="He C.Y."/>
            <person name="Keren R."/>
            <person name="Whittaker M."/>
            <person name="Farag I.F."/>
            <person name="Doudna J."/>
            <person name="Cate J.H.D."/>
            <person name="Banfield J.F."/>
        </authorList>
    </citation>
    <scope>NUCLEOTIDE SEQUENCE</scope>
    <source>
        <strain evidence="1">NC_groundwater_1664_Pr3_B-0.1um_52_9</strain>
    </source>
</reference>
<accession>A0A9D6Z871</accession>